<feature type="compositionally biased region" description="Low complexity" evidence="2">
    <location>
        <begin position="125"/>
        <end position="143"/>
    </location>
</feature>
<accession>A0A9W9DMI1</accession>
<feature type="region of interest" description="Disordered" evidence="2">
    <location>
        <begin position="114"/>
        <end position="157"/>
    </location>
</feature>
<proteinExistence type="predicted"/>
<feature type="coiled-coil region" evidence="1">
    <location>
        <begin position="345"/>
        <end position="379"/>
    </location>
</feature>
<evidence type="ECO:0000256" key="2">
    <source>
        <dbReference type="SAM" id="MobiDB-lite"/>
    </source>
</evidence>
<dbReference type="AlphaFoldDB" id="A0A9W9DMI1"/>
<evidence type="ECO:0000313" key="3">
    <source>
        <dbReference type="EMBL" id="KAJ4477287.1"/>
    </source>
</evidence>
<dbReference type="Proteomes" id="UP001150266">
    <property type="component" value="Unassembled WGS sequence"/>
</dbReference>
<gene>
    <name evidence="3" type="ORF">J3R30DRAFT_3683050</name>
</gene>
<evidence type="ECO:0000313" key="4">
    <source>
        <dbReference type="Proteomes" id="UP001150266"/>
    </source>
</evidence>
<sequence length="382" mass="43624">MAQFLSSLASLKSLIFPPPIFKAFSTSSRDSKRPTTTMDYEVRVPYVVEGSTQTYKISKWVAALQKPEGDRQWLNNLKSCKVHHIQHYRGTGSVPHEFIAVQIKSPTDERYIKIDRYTGPPTPPSDSSWSSTNSLTDSSNRSSDFSRKVAGTGGQSDQVEVMDKTQLRVVCQQNKYEVVQEVPLGGKNMDVVDCAALVDVITMSSRNYSLFMYMCWWYSAVFFRTIVTIEGLENSITRGPAFNDQGRMVYGRFRKCMVGQDCQLILKPDDDYTTTVERLAEVVGSNTEAVKGTMKADQERQQEDDMLTGMVRKYTDHKKLLHQLIQQRVLEDQEQMKLRWQTDQAERLTAECEDLASKYENVMAELARANALIEELRREKRA</sequence>
<evidence type="ECO:0000256" key="1">
    <source>
        <dbReference type="SAM" id="Coils"/>
    </source>
</evidence>
<protein>
    <submittedName>
        <fullName evidence="3">Uncharacterized protein</fullName>
    </submittedName>
</protein>
<dbReference type="EMBL" id="JAOTPV010000010">
    <property type="protein sequence ID" value="KAJ4477287.1"/>
    <property type="molecule type" value="Genomic_DNA"/>
</dbReference>
<keyword evidence="4" id="KW-1185">Reference proteome</keyword>
<name>A0A9W9DMI1_9AGAR</name>
<comment type="caution">
    <text evidence="3">The sequence shown here is derived from an EMBL/GenBank/DDBJ whole genome shotgun (WGS) entry which is preliminary data.</text>
</comment>
<reference evidence="3" key="1">
    <citation type="submission" date="2022-08" db="EMBL/GenBank/DDBJ databases">
        <title>A Global Phylogenomic Analysis of the Shiitake Genus Lentinula.</title>
        <authorList>
            <consortium name="DOE Joint Genome Institute"/>
            <person name="Sierra-Patev S."/>
            <person name="Min B."/>
            <person name="Naranjo-Ortiz M."/>
            <person name="Looney B."/>
            <person name="Konkel Z."/>
            <person name="Slot J.C."/>
            <person name="Sakamoto Y."/>
            <person name="Steenwyk J.L."/>
            <person name="Rokas A."/>
            <person name="Carro J."/>
            <person name="Camarero S."/>
            <person name="Ferreira P."/>
            <person name="Molpeceres G."/>
            <person name="Ruiz-Duenas F.J."/>
            <person name="Serrano A."/>
            <person name="Henrissat B."/>
            <person name="Drula E."/>
            <person name="Hughes K.W."/>
            <person name="Mata J.L."/>
            <person name="Ishikawa N.K."/>
            <person name="Vargas-Isla R."/>
            <person name="Ushijima S."/>
            <person name="Smith C.A."/>
            <person name="Ahrendt S."/>
            <person name="Andreopoulos W."/>
            <person name="He G."/>
            <person name="Labutti K."/>
            <person name="Lipzen A."/>
            <person name="Ng V."/>
            <person name="Riley R."/>
            <person name="Sandor L."/>
            <person name="Barry K."/>
            <person name="Martinez A.T."/>
            <person name="Xiao Y."/>
            <person name="Gibbons J.G."/>
            <person name="Terashima K."/>
            <person name="Grigoriev I.V."/>
            <person name="Hibbett D.S."/>
        </authorList>
    </citation>
    <scope>NUCLEOTIDE SEQUENCE</scope>
    <source>
        <strain evidence="3">JLM2183</strain>
    </source>
</reference>
<keyword evidence="1" id="KW-0175">Coiled coil</keyword>
<dbReference type="OrthoDB" id="3048712at2759"/>
<organism evidence="3 4">
    <name type="scientific">Lentinula aciculospora</name>
    <dbReference type="NCBI Taxonomy" id="153920"/>
    <lineage>
        <taxon>Eukaryota</taxon>
        <taxon>Fungi</taxon>
        <taxon>Dikarya</taxon>
        <taxon>Basidiomycota</taxon>
        <taxon>Agaricomycotina</taxon>
        <taxon>Agaricomycetes</taxon>
        <taxon>Agaricomycetidae</taxon>
        <taxon>Agaricales</taxon>
        <taxon>Marasmiineae</taxon>
        <taxon>Omphalotaceae</taxon>
        <taxon>Lentinula</taxon>
    </lineage>
</organism>